<keyword evidence="1" id="KW-0472">Membrane</keyword>
<reference evidence="2" key="2">
    <citation type="submission" date="2021-04" db="EMBL/GenBank/DDBJ databases">
        <authorList>
            <person name="Gilroy R."/>
        </authorList>
    </citation>
    <scope>NUCLEOTIDE SEQUENCE</scope>
    <source>
        <strain evidence="2">ChiBcec8-13705</strain>
    </source>
</reference>
<dbReference type="AlphaFoldDB" id="A0A9D2S474"/>
<keyword evidence="1" id="KW-0812">Transmembrane</keyword>
<accession>A0A9D2S474</accession>
<keyword evidence="1" id="KW-1133">Transmembrane helix</keyword>
<feature type="transmembrane region" description="Helical" evidence="1">
    <location>
        <begin position="59"/>
        <end position="79"/>
    </location>
</feature>
<comment type="caution">
    <text evidence="2">The sequence shown here is derived from an EMBL/GenBank/DDBJ whole genome shotgun (WGS) entry which is preliminary data.</text>
</comment>
<protein>
    <recommendedName>
        <fullName evidence="4">Transmembrane protein</fullName>
    </recommendedName>
</protein>
<evidence type="ECO:0000313" key="3">
    <source>
        <dbReference type="Proteomes" id="UP000886803"/>
    </source>
</evidence>
<evidence type="ECO:0000313" key="2">
    <source>
        <dbReference type="EMBL" id="HJB42035.1"/>
    </source>
</evidence>
<name>A0A9D2S474_9FIRM</name>
<sequence length="132" mass="14302">MDISTGSENSGPSAVASVSLAAVLSLAVSAVAASLPALLPDDPPEHPASMLSANAAVEIRARLFLVVLFMLFLSFFLLWNFVKVSGFVLQCIAFAVPILHDPPRDCNSQDLRFLPSARGKTEIVEFEEKRWE</sequence>
<evidence type="ECO:0008006" key="4">
    <source>
        <dbReference type="Google" id="ProtNLM"/>
    </source>
</evidence>
<gene>
    <name evidence="2" type="ORF">H9945_05995</name>
</gene>
<dbReference type="Proteomes" id="UP000886803">
    <property type="component" value="Unassembled WGS sequence"/>
</dbReference>
<reference evidence="2" key="1">
    <citation type="journal article" date="2021" name="PeerJ">
        <title>Extensive microbial diversity within the chicken gut microbiome revealed by metagenomics and culture.</title>
        <authorList>
            <person name="Gilroy R."/>
            <person name="Ravi A."/>
            <person name="Getino M."/>
            <person name="Pursley I."/>
            <person name="Horton D.L."/>
            <person name="Alikhan N.F."/>
            <person name="Baker D."/>
            <person name="Gharbi K."/>
            <person name="Hall N."/>
            <person name="Watson M."/>
            <person name="Adriaenssens E.M."/>
            <person name="Foster-Nyarko E."/>
            <person name="Jarju S."/>
            <person name="Secka A."/>
            <person name="Antonio M."/>
            <person name="Oren A."/>
            <person name="Chaudhuri R.R."/>
            <person name="La Ragione R."/>
            <person name="Hildebrand F."/>
            <person name="Pallen M.J."/>
        </authorList>
    </citation>
    <scope>NUCLEOTIDE SEQUENCE</scope>
    <source>
        <strain evidence="2">ChiBcec8-13705</strain>
    </source>
</reference>
<proteinExistence type="predicted"/>
<feature type="transmembrane region" description="Helical" evidence="1">
    <location>
        <begin position="12"/>
        <end position="39"/>
    </location>
</feature>
<evidence type="ECO:0000256" key="1">
    <source>
        <dbReference type="SAM" id="Phobius"/>
    </source>
</evidence>
<organism evidence="2 3">
    <name type="scientific">Candidatus Gemmiger avicola</name>
    <dbReference type="NCBI Taxonomy" id="2838605"/>
    <lineage>
        <taxon>Bacteria</taxon>
        <taxon>Bacillati</taxon>
        <taxon>Bacillota</taxon>
        <taxon>Clostridia</taxon>
        <taxon>Eubacteriales</taxon>
        <taxon>Gemmiger</taxon>
    </lineage>
</organism>
<dbReference type="EMBL" id="DWYG01000096">
    <property type="protein sequence ID" value="HJB42035.1"/>
    <property type="molecule type" value="Genomic_DNA"/>
</dbReference>